<accession>A0A7J6QFY1</accession>
<gene>
    <name evidence="1" type="ORF">FOZ62_008678</name>
</gene>
<comment type="caution">
    <text evidence="1">The sequence shown here is derived from an EMBL/GenBank/DDBJ whole genome shotgun (WGS) entry which is preliminary data.</text>
</comment>
<dbReference type="EMBL" id="JABANM010029861">
    <property type="protein sequence ID" value="KAF4707265.1"/>
    <property type="molecule type" value="Genomic_DNA"/>
</dbReference>
<evidence type="ECO:0000313" key="2">
    <source>
        <dbReference type="Proteomes" id="UP000574390"/>
    </source>
</evidence>
<dbReference type="AlphaFoldDB" id="A0A7J6QFY1"/>
<reference evidence="1 2" key="1">
    <citation type="submission" date="2020-04" db="EMBL/GenBank/DDBJ databases">
        <title>Perkinsus olseni comparative genomics.</title>
        <authorList>
            <person name="Bogema D.R."/>
        </authorList>
    </citation>
    <scope>NUCLEOTIDE SEQUENCE [LARGE SCALE GENOMIC DNA]</scope>
    <source>
        <strain evidence="1">ATCC PRA-205</strain>
    </source>
</reference>
<proteinExistence type="predicted"/>
<protein>
    <submittedName>
        <fullName evidence="1">Uncharacterized protein</fullName>
    </submittedName>
</protein>
<dbReference type="Proteomes" id="UP000574390">
    <property type="component" value="Unassembled WGS sequence"/>
</dbReference>
<sequence>MHVMQEILEEDVRVFTVARYTSSFRFVPTKGTSGLLVVLSRRTASAFSPIHFLGIGCLAGVRCCWDAGRRTGEHKIGSVQSHFS</sequence>
<organism evidence="1 2">
    <name type="scientific">Perkinsus olseni</name>
    <name type="common">Perkinsus atlanticus</name>
    <dbReference type="NCBI Taxonomy" id="32597"/>
    <lineage>
        <taxon>Eukaryota</taxon>
        <taxon>Sar</taxon>
        <taxon>Alveolata</taxon>
        <taxon>Perkinsozoa</taxon>
        <taxon>Perkinsea</taxon>
        <taxon>Perkinsida</taxon>
        <taxon>Perkinsidae</taxon>
        <taxon>Perkinsus</taxon>
    </lineage>
</organism>
<name>A0A7J6QFY1_PEROL</name>
<evidence type="ECO:0000313" key="1">
    <source>
        <dbReference type="EMBL" id="KAF4707265.1"/>
    </source>
</evidence>